<protein>
    <submittedName>
        <fullName evidence="2">Uncharacterized protein</fullName>
    </submittedName>
</protein>
<keyword evidence="3" id="KW-1185">Reference proteome</keyword>
<name>A0A1Q8CSU8_9PSEU</name>
<accession>A0A1Q8CSU8</accession>
<keyword evidence="1" id="KW-0732">Signal</keyword>
<gene>
    <name evidence="2" type="ORF">BU204_11655</name>
</gene>
<organism evidence="2 3">
    <name type="scientific">Actinophytocola xanthii</name>
    <dbReference type="NCBI Taxonomy" id="1912961"/>
    <lineage>
        <taxon>Bacteria</taxon>
        <taxon>Bacillati</taxon>
        <taxon>Actinomycetota</taxon>
        <taxon>Actinomycetes</taxon>
        <taxon>Pseudonocardiales</taxon>
        <taxon>Pseudonocardiaceae</taxon>
    </lineage>
</organism>
<dbReference type="Proteomes" id="UP000185596">
    <property type="component" value="Unassembled WGS sequence"/>
</dbReference>
<feature type="chain" id="PRO_5010297870" evidence="1">
    <location>
        <begin position="21"/>
        <end position="153"/>
    </location>
</feature>
<dbReference type="AlphaFoldDB" id="A0A1Q8CSU8"/>
<sequence length="153" mass="16201">MLGTLTAALAMLTTTGAATADVEAAPSVAVLGSAEKEIHDPYSVFEFSVHARGDGRSGEGVLWMSHHNDELVGWMVARVDCVRSVGSRAVVTAVVSDAQDFAPAAPGDSIALTVRDNGGQDTLSVASREQVTTCHMSREQEFPVTRGDFRILR</sequence>
<evidence type="ECO:0000313" key="2">
    <source>
        <dbReference type="EMBL" id="OLF17423.1"/>
    </source>
</evidence>
<reference evidence="2 3" key="1">
    <citation type="submission" date="2016-12" db="EMBL/GenBank/DDBJ databases">
        <title>The draft genome sequence of Actinophytocola sp. 11-183.</title>
        <authorList>
            <person name="Wang W."/>
            <person name="Yuan L."/>
        </authorList>
    </citation>
    <scope>NUCLEOTIDE SEQUENCE [LARGE SCALE GENOMIC DNA]</scope>
    <source>
        <strain evidence="2 3">11-183</strain>
    </source>
</reference>
<feature type="signal peptide" evidence="1">
    <location>
        <begin position="1"/>
        <end position="20"/>
    </location>
</feature>
<proteinExistence type="predicted"/>
<comment type="caution">
    <text evidence="2">The sequence shown here is derived from an EMBL/GenBank/DDBJ whole genome shotgun (WGS) entry which is preliminary data.</text>
</comment>
<dbReference type="EMBL" id="MSIE01000017">
    <property type="protein sequence ID" value="OLF17423.1"/>
    <property type="molecule type" value="Genomic_DNA"/>
</dbReference>
<evidence type="ECO:0000256" key="1">
    <source>
        <dbReference type="SAM" id="SignalP"/>
    </source>
</evidence>
<evidence type="ECO:0000313" key="3">
    <source>
        <dbReference type="Proteomes" id="UP000185596"/>
    </source>
</evidence>